<sequence length="67" mass="7830">MFVVKNVDEATCILLPQTPRKLKELLCLTFVKPTRIMPTCIIDNFINVMCTEYKQEKEVLIKEILKT</sequence>
<dbReference type="EMBL" id="OZ021735">
    <property type="protein sequence ID" value="CAK9309264.1"/>
    <property type="molecule type" value="Genomic_DNA"/>
</dbReference>
<dbReference type="Proteomes" id="UP001642487">
    <property type="component" value="Chromosome 1"/>
</dbReference>
<protein>
    <submittedName>
        <fullName evidence="1">Uncharacterized protein</fullName>
    </submittedName>
</protein>
<evidence type="ECO:0000313" key="1">
    <source>
        <dbReference type="EMBL" id="CAK9309264.1"/>
    </source>
</evidence>
<evidence type="ECO:0000313" key="2">
    <source>
        <dbReference type="Proteomes" id="UP001642487"/>
    </source>
</evidence>
<proteinExistence type="predicted"/>
<organism evidence="1 2">
    <name type="scientific">Citrullus colocynthis</name>
    <name type="common">colocynth</name>
    <dbReference type="NCBI Taxonomy" id="252529"/>
    <lineage>
        <taxon>Eukaryota</taxon>
        <taxon>Viridiplantae</taxon>
        <taxon>Streptophyta</taxon>
        <taxon>Embryophyta</taxon>
        <taxon>Tracheophyta</taxon>
        <taxon>Spermatophyta</taxon>
        <taxon>Magnoliopsida</taxon>
        <taxon>eudicotyledons</taxon>
        <taxon>Gunneridae</taxon>
        <taxon>Pentapetalae</taxon>
        <taxon>rosids</taxon>
        <taxon>fabids</taxon>
        <taxon>Cucurbitales</taxon>
        <taxon>Cucurbitaceae</taxon>
        <taxon>Benincaseae</taxon>
        <taxon>Citrullus</taxon>
    </lineage>
</organism>
<reference evidence="1 2" key="1">
    <citation type="submission" date="2024-03" db="EMBL/GenBank/DDBJ databases">
        <authorList>
            <person name="Gkanogiannis A."/>
            <person name="Becerra Lopez-Lavalle L."/>
        </authorList>
    </citation>
    <scope>NUCLEOTIDE SEQUENCE [LARGE SCALE GENOMIC DNA]</scope>
</reference>
<name>A0ABP0XN01_9ROSI</name>
<gene>
    <name evidence="1" type="ORF">CITCOLO1_LOCUS811</name>
</gene>
<accession>A0ABP0XN01</accession>
<keyword evidence="2" id="KW-1185">Reference proteome</keyword>